<organism evidence="3 4">
    <name type="scientific">Vibrio genomosp. F6 str. FF-238</name>
    <dbReference type="NCBI Taxonomy" id="1191298"/>
    <lineage>
        <taxon>Bacteria</taxon>
        <taxon>Pseudomonadati</taxon>
        <taxon>Pseudomonadota</taxon>
        <taxon>Gammaproteobacteria</taxon>
        <taxon>Vibrionales</taxon>
        <taxon>Vibrionaceae</taxon>
        <taxon>Vibrio</taxon>
    </lineage>
</organism>
<keyword evidence="4" id="KW-1185">Reference proteome</keyword>
<dbReference type="Proteomes" id="UP000094165">
    <property type="component" value="Unassembled WGS sequence"/>
</dbReference>
<dbReference type="PROSITE" id="PS51257">
    <property type="entry name" value="PROKAR_LIPOPROTEIN"/>
    <property type="match status" value="1"/>
</dbReference>
<comment type="caution">
    <text evidence="3">The sequence shown here is derived from an EMBL/GenBank/DDBJ whole genome shotgun (WGS) entry which is preliminary data.</text>
</comment>
<evidence type="ECO:0000313" key="3">
    <source>
        <dbReference type="EMBL" id="OEE70826.1"/>
    </source>
</evidence>
<reference evidence="3 4" key="1">
    <citation type="journal article" date="2012" name="Science">
        <title>Ecological populations of bacteria act as socially cohesive units of antibiotic production and resistance.</title>
        <authorList>
            <person name="Cordero O.X."/>
            <person name="Wildschutte H."/>
            <person name="Kirkup B."/>
            <person name="Proehl S."/>
            <person name="Ngo L."/>
            <person name="Hussain F."/>
            <person name="Le Roux F."/>
            <person name="Mincer T."/>
            <person name="Polz M.F."/>
        </authorList>
    </citation>
    <scope>NUCLEOTIDE SEQUENCE [LARGE SCALE GENOMIC DNA]</scope>
    <source>
        <strain evidence="3 4">FF-238</strain>
    </source>
</reference>
<gene>
    <name evidence="3" type="ORF">A130_08385</name>
</gene>
<proteinExistence type="predicted"/>
<feature type="signal peptide" evidence="2">
    <location>
        <begin position="1"/>
        <end position="20"/>
    </location>
</feature>
<protein>
    <recommendedName>
        <fullName evidence="5">Lipoprotein</fullName>
    </recommendedName>
</protein>
<keyword evidence="2" id="KW-0732">Signal</keyword>
<evidence type="ECO:0008006" key="5">
    <source>
        <dbReference type="Google" id="ProtNLM"/>
    </source>
</evidence>
<evidence type="ECO:0000313" key="4">
    <source>
        <dbReference type="Proteomes" id="UP000094165"/>
    </source>
</evidence>
<name>A0A1E5CMH5_9VIBR</name>
<sequence length="342" mass="38162">MKTLKTSGLLLVLLTLQACSTPQESEPSPAPMPTASLDSPSSISPPTFIMRGEVVIGHEAQTITPCGSNKQFWLTLPQTYAQQVMNLTSRPYQPLYGEVIGHLERPTQMGFDADYTARFVVDHVNFLTAENPNRCDQSLRSTRAFGNEPFWSLSFSKGHINFEPMGEETKTVALDKTLIQQASRKYYFSDGQLSLNKTTCNDTMSDSIYGWKAKLNINKQDYTGCATLANQDPTLAWVGNYFASHTQSVNFSVNLELKSDHTAITTYDYANGDSPTIETGFWQQLNTNQIQVVMTRHQRQYLVSERIFTGHNGKITAQKEKVGDTIYPIANGGLVLFQEQGN</sequence>
<feature type="region of interest" description="Disordered" evidence="1">
    <location>
        <begin position="22"/>
        <end position="42"/>
    </location>
</feature>
<feature type="chain" id="PRO_5009172978" description="Lipoprotein" evidence="2">
    <location>
        <begin position="21"/>
        <end position="342"/>
    </location>
</feature>
<dbReference type="EMBL" id="AJYW02000300">
    <property type="protein sequence ID" value="OEE70826.1"/>
    <property type="molecule type" value="Genomic_DNA"/>
</dbReference>
<dbReference type="RefSeq" id="WP_017052870.1">
    <property type="nucleotide sequence ID" value="NZ_AJYW02000300.1"/>
</dbReference>
<evidence type="ECO:0000256" key="2">
    <source>
        <dbReference type="SAM" id="SignalP"/>
    </source>
</evidence>
<dbReference type="AlphaFoldDB" id="A0A1E5CMH5"/>
<evidence type="ECO:0000256" key="1">
    <source>
        <dbReference type="SAM" id="MobiDB-lite"/>
    </source>
</evidence>
<accession>A0A1E5CMH5</accession>